<evidence type="ECO:0000313" key="3">
    <source>
        <dbReference type="Proteomes" id="UP000186685"/>
    </source>
</evidence>
<keyword evidence="1" id="KW-0472">Membrane</keyword>
<name>A0A854C1T1_9BACT</name>
<accession>A0A854C1T1</accession>
<dbReference type="AlphaFoldDB" id="A0A854C1T1"/>
<reference evidence="2 3" key="1">
    <citation type="journal article" date="2016" name="Nat. Biotechnol.">
        <title>Measurement of bacterial replication rates in microbial communities.</title>
        <authorList>
            <person name="Brown C.T."/>
            <person name="Olm M.R."/>
            <person name="Thomas B.C."/>
            <person name="Banfield J.F."/>
        </authorList>
    </citation>
    <scope>NUCLEOTIDE SEQUENCE [LARGE SCALE GENOMIC DNA]</scope>
    <source>
        <strain evidence="2">45_130</strain>
    </source>
</reference>
<feature type="transmembrane region" description="Helical" evidence="1">
    <location>
        <begin position="20"/>
        <end position="36"/>
    </location>
</feature>
<proteinExistence type="predicted"/>
<dbReference type="EMBL" id="MNQR01000020">
    <property type="protein sequence ID" value="OKZ10337.1"/>
    <property type="molecule type" value="Genomic_DNA"/>
</dbReference>
<evidence type="ECO:0000256" key="1">
    <source>
        <dbReference type="SAM" id="Phobius"/>
    </source>
</evidence>
<organism evidence="2 3">
    <name type="scientific">Phocaeicola plebeius</name>
    <dbReference type="NCBI Taxonomy" id="310297"/>
    <lineage>
        <taxon>Bacteria</taxon>
        <taxon>Pseudomonadati</taxon>
        <taxon>Bacteroidota</taxon>
        <taxon>Bacteroidia</taxon>
        <taxon>Bacteroidales</taxon>
        <taxon>Bacteroidaceae</taxon>
        <taxon>Phocaeicola</taxon>
    </lineage>
</organism>
<comment type="caution">
    <text evidence="2">The sequence shown here is derived from an EMBL/GenBank/DDBJ whole genome shotgun (WGS) entry which is preliminary data.</text>
</comment>
<sequence>MVTKVVFFSELWYIKRLKNHILYHFGIFFFMKVLRIQKKYLPLHPQSRNIDKMSVENMLKYG</sequence>
<evidence type="ECO:0000313" key="2">
    <source>
        <dbReference type="EMBL" id="OKZ10337.1"/>
    </source>
</evidence>
<protein>
    <submittedName>
        <fullName evidence="2">Uncharacterized protein</fullName>
    </submittedName>
</protein>
<dbReference type="Proteomes" id="UP000186685">
    <property type="component" value="Unassembled WGS sequence"/>
</dbReference>
<keyword evidence="1" id="KW-0812">Transmembrane</keyword>
<gene>
    <name evidence="2" type="ORF">BHV76_07725</name>
</gene>
<keyword evidence="1" id="KW-1133">Transmembrane helix</keyword>